<feature type="transmembrane region" description="Helical" evidence="1">
    <location>
        <begin position="45"/>
        <end position="65"/>
    </location>
</feature>
<protein>
    <recommendedName>
        <fullName evidence="4">Transmembrane protein</fullName>
    </recommendedName>
</protein>
<sequence length="91" mass="10230">MGFSPLILHCYWFVSCSGSMPWISDPCRLPWFFLGLVGGENDSCVRNFIPLVVVSLLICVLEFVWASVYHDETFRCFVSGGSSACRNLDNN</sequence>
<dbReference type="Gramene" id="PRQ57486">
    <property type="protein sequence ID" value="PRQ57486"/>
    <property type="gene ID" value="RchiOBHm_Chr1g0348871"/>
</dbReference>
<gene>
    <name evidence="2" type="ORF">RchiOBHm_Chr1g0348871</name>
</gene>
<keyword evidence="1" id="KW-0472">Membrane</keyword>
<accession>A0A2P6SFQ2</accession>
<keyword evidence="1" id="KW-0812">Transmembrane</keyword>
<keyword evidence="3" id="KW-1185">Reference proteome</keyword>
<evidence type="ECO:0000256" key="1">
    <source>
        <dbReference type="SAM" id="Phobius"/>
    </source>
</evidence>
<proteinExistence type="predicted"/>
<keyword evidence="1" id="KW-1133">Transmembrane helix</keyword>
<reference evidence="2 3" key="1">
    <citation type="journal article" date="2018" name="Nat. Genet.">
        <title>The Rosa genome provides new insights in the design of modern roses.</title>
        <authorList>
            <person name="Bendahmane M."/>
        </authorList>
    </citation>
    <scope>NUCLEOTIDE SEQUENCE [LARGE SCALE GENOMIC DNA]</scope>
    <source>
        <strain evidence="3">cv. Old Blush</strain>
    </source>
</reference>
<comment type="caution">
    <text evidence="2">The sequence shown here is derived from an EMBL/GenBank/DDBJ whole genome shotgun (WGS) entry which is preliminary data.</text>
</comment>
<dbReference type="EMBL" id="PDCK01000039">
    <property type="protein sequence ID" value="PRQ57486.1"/>
    <property type="molecule type" value="Genomic_DNA"/>
</dbReference>
<evidence type="ECO:0000313" key="3">
    <source>
        <dbReference type="Proteomes" id="UP000238479"/>
    </source>
</evidence>
<evidence type="ECO:0000313" key="2">
    <source>
        <dbReference type="EMBL" id="PRQ57486.1"/>
    </source>
</evidence>
<organism evidence="2 3">
    <name type="scientific">Rosa chinensis</name>
    <name type="common">China rose</name>
    <dbReference type="NCBI Taxonomy" id="74649"/>
    <lineage>
        <taxon>Eukaryota</taxon>
        <taxon>Viridiplantae</taxon>
        <taxon>Streptophyta</taxon>
        <taxon>Embryophyta</taxon>
        <taxon>Tracheophyta</taxon>
        <taxon>Spermatophyta</taxon>
        <taxon>Magnoliopsida</taxon>
        <taxon>eudicotyledons</taxon>
        <taxon>Gunneridae</taxon>
        <taxon>Pentapetalae</taxon>
        <taxon>rosids</taxon>
        <taxon>fabids</taxon>
        <taxon>Rosales</taxon>
        <taxon>Rosaceae</taxon>
        <taxon>Rosoideae</taxon>
        <taxon>Rosoideae incertae sedis</taxon>
        <taxon>Rosa</taxon>
    </lineage>
</organism>
<evidence type="ECO:0008006" key="4">
    <source>
        <dbReference type="Google" id="ProtNLM"/>
    </source>
</evidence>
<name>A0A2P6SFQ2_ROSCH</name>
<dbReference type="Proteomes" id="UP000238479">
    <property type="component" value="Chromosome 1"/>
</dbReference>
<dbReference type="AlphaFoldDB" id="A0A2P6SFQ2"/>